<organism evidence="2 3">
    <name type="scientific">Xanthomonas citri pv. citri</name>
    <dbReference type="NCBI Taxonomy" id="611301"/>
    <lineage>
        <taxon>Bacteria</taxon>
        <taxon>Pseudomonadati</taxon>
        <taxon>Pseudomonadota</taxon>
        <taxon>Gammaproteobacteria</taxon>
        <taxon>Lysobacterales</taxon>
        <taxon>Lysobacteraceae</taxon>
        <taxon>Xanthomonas</taxon>
    </lineage>
</organism>
<sequence>KMSSAWLNFARTGNPNAEGLPEWEPYTAEKGATMIFNNDCQVKYNHDKELLEVVMAFPTRGF</sequence>
<dbReference type="EMBL" id="JAABFR010002432">
    <property type="protein sequence ID" value="MBD4339864.1"/>
    <property type="molecule type" value="Genomic_DNA"/>
</dbReference>
<feature type="domain" description="Carboxylesterase type B" evidence="1">
    <location>
        <begin position="1"/>
        <end position="48"/>
    </location>
</feature>
<comment type="caution">
    <text evidence="2">The sequence shown here is derived from an EMBL/GenBank/DDBJ whole genome shotgun (WGS) entry which is preliminary data.</text>
</comment>
<feature type="non-terminal residue" evidence="2">
    <location>
        <position position="1"/>
    </location>
</feature>
<dbReference type="InterPro" id="IPR029058">
    <property type="entry name" value="AB_hydrolase_fold"/>
</dbReference>
<evidence type="ECO:0000313" key="2">
    <source>
        <dbReference type="EMBL" id="MBD4339864.1"/>
    </source>
</evidence>
<accession>A0A8I0L6M6</accession>
<evidence type="ECO:0000313" key="3">
    <source>
        <dbReference type="Proteomes" id="UP000653002"/>
    </source>
</evidence>
<protein>
    <submittedName>
        <fullName evidence="2">Carboxylesterase family protein</fullName>
    </submittedName>
</protein>
<evidence type="ECO:0000259" key="1">
    <source>
        <dbReference type="Pfam" id="PF00135"/>
    </source>
</evidence>
<dbReference type="SUPFAM" id="SSF53474">
    <property type="entry name" value="alpha/beta-Hydrolases"/>
    <property type="match status" value="1"/>
</dbReference>
<proteinExistence type="predicted"/>
<dbReference type="Pfam" id="PF00135">
    <property type="entry name" value="COesterase"/>
    <property type="match status" value="1"/>
</dbReference>
<reference evidence="2" key="1">
    <citation type="submission" date="2020-01" db="EMBL/GenBank/DDBJ databases">
        <authorList>
            <person name="Richard D."/>
        </authorList>
    </citation>
    <scope>NUCLEOTIDE SEQUENCE</scope>
    <source>
        <strain evidence="2">JP541</strain>
    </source>
</reference>
<name>A0A8I0L6M6_XANCI</name>
<gene>
    <name evidence="2" type="ORF">GUH15_28210</name>
</gene>
<dbReference type="InterPro" id="IPR002018">
    <property type="entry name" value="CarbesteraseB"/>
</dbReference>
<dbReference type="Gene3D" id="3.40.50.1820">
    <property type="entry name" value="alpha/beta hydrolase"/>
    <property type="match status" value="1"/>
</dbReference>
<dbReference type="AlphaFoldDB" id="A0A8I0L6M6"/>
<dbReference type="Proteomes" id="UP000653002">
    <property type="component" value="Unassembled WGS sequence"/>
</dbReference>